<evidence type="ECO:0000313" key="4">
    <source>
        <dbReference type="Proteomes" id="UP001163046"/>
    </source>
</evidence>
<dbReference type="EMBL" id="MU825927">
    <property type="protein sequence ID" value="KAJ7382328.1"/>
    <property type="molecule type" value="Genomic_DNA"/>
</dbReference>
<keyword evidence="2" id="KW-0472">Membrane</keyword>
<dbReference type="AlphaFoldDB" id="A0A9W9ZKD5"/>
<dbReference type="GO" id="GO:0042765">
    <property type="term" value="C:GPI-anchor transamidase complex"/>
    <property type="evidence" value="ECO:0007669"/>
    <property type="project" value="InterPro"/>
</dbReference>
<proteinExistence type="predicted"/>
<feature type="region of interest" description="Disordered" evidence="1">
    <location>
        <begin position="132"/>
        <end position="173"/>
    </location>
</feature>
<sequence length="389" mass="43118">MGYHERLGAWADSVQSLVTMVMMMFYQASGRPTGNHGLFHRYRIEALTMRGGGENWDYAHGFLETGKVIEGVFRSLNNLLEQFHQSFFFYLLPESHRYVSIGLYMPPFGCLLLGPVIMAIVLWTLAGSAPPENGSKVDTSQERGAAEEQSGVKKTELESSEERNSPTEKESPDLEDKVAFLRYPPNIGSVVPIVMATHVAGVLVFYSPELGYKLGQVTGTDPLLSVYVGMASSFLLTVFYPIVTRYSSDAVPDHVTVRSHHMLKCGALILFAVLMGAMAAINFSLAFFVAMFHVPVYLFVTHSPSRTRRVIQAFLLLLVSPPMILVLLSLAYNALVSQSDAVLSSTLATVCQSVTSSIREARMLGTWSFAMTCLGILPNWLMFWCLAWR</sequence>
<name>A0A9W9ZKD5_9CNID</name>
<evidence type="ECO:0000256" key="2">
    <source>
        <dbReference type="SAM" id="Phobius"/>
    </source>
</evidence>
<dbReference type="Pfam" id="PF04114">
    <property type="entry name" value="Gaa1"/>
    <property type="match status" value="1"/>
</dbReference>
<reference evidence="3" key="1">
    <citation type="submission" date="2023-01" db="EMBL/GenBank/DDBJ databases">
        <title>Genome assembly of the deep-sea coral Lophelia pertusa.</title>
        <authorList>
            <person name="Herrera S."/>
            <person name="Cordes E."/>
        </authorList>
    </citation>
    <scope>NUCLEOTIDE SEQUENCE</scope>
    <source>
        <strain evidence="3">USNM1676648</strain>
        <tissue evidence="3">Polyp</tissue>
    </source>
</reference>
<keyword evidence="2" id="KW-0812">Transmembrane</keyword>
<feature type="transmembrane region" description="Helical" evidence="2">
    <location>
        <begin position="312"/>
        <end position="335"/>
    </location>
</feature>
<feature type="transmembrane region" description="Helical" evidence="2">
    <location>
        <begin position="226"/>
        <end position="247"/>
    </location>
</feature>
<evidence type="ECO:0000313" key="3">
    <source>
        <dbReference type="EMBL" id="KAJ7382328.1"/>
    </source>
</evidence>
<dbReference type="OrthoDB" id="445301at2759"/>
<feature type="compositionally biased region" description="Basic and acidic residues" evidence="1">
    <location>
        <begin position="139"/>
        <end position="173"/>
    </location>
</feature>
<organism evidence="3 4">
    <name type="scientific">Desmophyllum pertusum</name>
    <dbReference type="NCBI Taxonomy" id="174260"/>
    <lineage>
        <taxon>Eukaryota</taxon>
        <taxon>Metazoa</taxon>
        <taxon>Cnidaria</taxon>
        <taxon>Anthozoa</taxon>
        <taxon>Hexacorallia</taxon>
        <taxon>Scleractinia</taxon>
        <taxon>Caryophylliina</taxon>
        <taxon>Caryophylliidae</taxon>
        <taxon>Desmophyllum</taxon>
    </lineage>
</organism>
<dbReference type="InterPro" id="IPR007246">
    <property type="entry name" value="Gaa1"/>
</dbReference>
<dbReference type="GO" id="GO:0016255">
    <property type="term" value="P:attachment of GPI anchor to protein"/>
    <property type="evidence" value="ECO:0007669"/>
    <property type="project" value="TreeGrafter"/>
</dbReference>
<feature type="transmembrane region" description="Helical" evidence="2">
    <location>
        <begin position="367"/>
        <end position="388"/>
    </location>
</feature>
<evidence type="ECO:0000256" key="1">
    <source>
        <dbReference type="SAM" id="MobiDB-lite"/>
    </source>
</evidence>
<keyword evidence="2" id="KW-1133">Transmembrane helix</keyword>
<feature type="transmembrane region" description="Helical" evidence="2">
    <location>
        <begin position="103"/>
        <end position="126"/>
    </location>
</feature>
<dbReference type="Proteomes" id="UP001163046">
    <property type="component" value="Unassembled WGS sequence"/>
</dbReference>
<keyword evidence="4" id="KW-1185">Reference proteome</keyword>
<comment type="caution">
    <text evidence="3">The sequence shown here is derived from an EMBL/GenBank/DDBJ whole genome shotgun (WGS) entry which is preliminary data.</text>
</comment>
<dbReference type="PANTHER" id="PTHR13304">
    <property type="entry name" value="GLYCOSYLPHOSPHATIDYLINOSITOL ANCHOR ATTACHMENT 1 PROTEIN"/>
    <property type="match status" value="1"/>
</dbReference>
<protein>
    <submittedName>
        <fullName evidence="3">Glycosylphosphatidylinositol anchor attachment 1 protein</fullName>
    </submittedName>
</protein>
<dbReference type="PANTHER" id="PTHR13304:SF0">
    <property type="entry name" value="GLYCOSYLPHOSPHATIDYLINOSITOL ANCHOR ATTACHMENT 1 PROTEIN"/>
    <property type="match status" value="1"/>
</dbReference>
<gene>
    <name evidence="3" type="primary">GPAA1_2</name>
    <name evidence="3" type="ORF">OS493_035605</name>
</gene>
<feature type="transmembrane region" description="Helical" evidence="2">
    <location>
        <begin position="187"/>
        <end position="206"/>
    </location>
</feature>
<feature type="transmembrane region" description="Helical" evidence="2">
    <location>
        <begin position="267"/>
        <end position="300"/>
    </location>
</feature>
<accession>A0A9W9ZKD5</accession>